<dbReference type="PANTHER" id="PTHR13605">
    <property type="entry name" value="ER MEMBRANE PROTEIN COMPLEX SUBUNIT 7"/>
    <property type="match status" value="1"/>
</dbReference>
<proteinExistence type="predicted"/>
<dbReference type="Pfam" id="PF09430">
    <property type="entry name" value="EMC7_beta-sandw"/>
    <property type="match status" value="1"/>
</dbReference>
<dbReference type="STRING" id="1081109.A0A168CPF4"/>
<reference evidence="9 10" key="1">
    <citation type="journal article" date="2016" name="Genome Biol. Evol.">
        <title>Divergent and convergent evolution of fungal pathogenicity.</title>
        <authorList>
            <person name="Shang Y."/>
            <person name="Xiao G."/>
            <person name="Zheng P."/>
            <person name="Cen K."/>
            <person name="Zhan S."/>
            <person name="Wang C."/>
        </authorList>
    </citation>
    <scope>NUCLEOTIDE SEQUENCE [LARGE SCALE GENOMIC DNA]</scope>
    <source>
        <strain evidence="9 10">RCEF 2490</strain>
    </source>
</reference>
<evidence type="ECO:0000313" key="9">
    <source>
        <dbReference type="EMBL" id="KZZ96857.1"/>
    </source>
</evidence>
<dbReference type="InterPro" id="IPR039163">
    <property type="entry name" value="EMC7"/>
</dbReference>
<feature type="domain" description="ER membrane protein complex subunit 7 beta-sandwich" evidence="8">
    <location>
        <begin position="42"/>
        <end position="165"/>
    </location>
</feature>
<keyword evidence="4 6" id="KW-1133">Transmembrane helix</keyword>
<evidence type="ECO:0000256" key="2">
    <source>
        <dbReference type="ARBA" id="ARBA00022692"/>
    </source>
</evidence>
<dbReference type="EMBL" id="AZGY01000007">
    <property type="protein sequence ID" value="KZZ96857.1"/>
    <property type="molecule type" value="Genomic_DNA"/>
</dbReference>
<evidence type="ECO:0000256" key="4">
    <source>
        <dbReference type="ARBA" id="ARBA00022989"/>
    </source>
</evidence>
<evidence type="ECO:0000256" key="1">
    <source>
        <dbReference type="ARBA" id="ARBA00004167"/>
    </source>
</evidence>
<keyword evidence="10" id="KW-1185">Reference proteome</keyword>
<sequence>MHIACLLASSLAAAAAASSSSSSSSSSTLITLSLPPAPNPFALAPGTHATLSALGARYSAPLSSLNTFVFRNVSPGSYLADVHCPSDAFRPLRIDVDADGRVHAWDTYRGNDWGNKGEVASKTSSNNAAAQDVVVEVKSLGKKLYYMERPAFSVLSILKNPMILMGLVSMLIFFGMPKLMENMDPEMKAEFEAQQRKSPLNAVMGGGGGGSGGAQANPLGNFDMAAFLAGSKQKDTASSGAAPDARNEAVRR</sequence>
<dbReference type="GO" id="GO:0072546">
    <property type="term" value="C:EMC complex"/>
    <property type="evidence" value="ECO:0007669"/>
    <property type="project" value="TreeGrafter"/>
</dbReference>
<keyword evidence="5 6" id="KW-0472">Membrane</keyword>
<gene>
    <name evidence="9" type="ORF">AAL_04086</name>
</gene>
<evidence type="ECO:0000256" key="7">
    <source>
        <dbReference type="SAM" id="SignalP"/>
    </source>
</evidence>
<comment type="subcellular location">
    <subcellularLocation>
        <location evidence="1">Membrane</location>
        <topology evidence="1">Single-pass membrane protein</topology>
    </subcellularLocation>
</comment>
<dbReference type="Proteomes" id="UP000078544">
    <property type="component" value="Unassembled WGS sequence"/>
</dbReference>
<dbReference type="PANTHER" id="PTHR13605:SF4">
    <property type="entry name" value="ER MEMBRANE PROTEIN COMPLEX SUBUNIT 7"/>
    <property type="match status" value="1"/>
</dbReference>
<dbReference type="OrthoDB" id="27095at2759"/>
<name>A0A168CPF4_9HYPO</name>
<accession>A0A168CPF4</accession>
<comment type="caution">
    <text evidence="9">The sequence shown here is derived from an EMBL/GenBank/DDBJ whole genome shotgun (WGS) entry which is preliminary data.</text>
</comment>
<dbReference type="InterPro" id="IPR019008">
    <property type="entry name" value="Beta_sandwich_EMC7"/>
</dbReference>
<feature type="signal peptide" evidence="7">
    <location>
        <begin position="1"/>
        <end position="16"/>
    </location>
</feature>
<keyword evidence="3 7" id="KW-0732">Signal</keyword>
<feature type="transmembrane region" description="Helical" evidence="6">
    <location>
        <begin position="151"/>
        <end position="174"/>
    </location>
</feature>
<organism evidence="9 10">
    <name type="scientific">Moelleriella libera RCEF 2490</name>
    <dbReference type="NCBI Taxonomy" id="1081109"/>
    <lineage>
        <taxon>Eukaryota</taxon>
        <taxon>Fungi</taxon>
        <taxon>Dikarya</taxon>
        <taxon>Ascomycota</taxon>
        <taxon>Pezizomycotina</taxon>
        <taxon>Sordariomycetes</taxon>
        <taxon>Hypocreomycetidae</taxon>
        <taxon>Hypocreales</taxon>
        <taxon>Clavicipitaceae</taxon>
        <taxon>Moelleriella</taxon>
    </lineage>
</organism>
<evidence type="ECO:0000256" key="6">
    <source>
        <dbReference type="SAM" id="Phobius"/>
    </source>
</evidence>
<evidence type="ECO:0000256" key="5">
    <source>
        <dbReference type="ARBA" id="ARBA00023136"/>
    </source>
</evidence>
<evidence type="ECO:0000259" key="8">
    <source>
        <dbReference type="Pfam" id="PF09430"/>
    </source>
</evidence>
<dbReference type="AlphaFoldDB" id="A0A168CPF4"/>
<protein>
    <recommendedName>
        <fullName evidence="8">ER membrane protein complex subunit 7 beta-sandwich domain-containing protein</fullName>
    </recommendedName>
</protein>
<evidence type="ECO:0000256" key="3">
    <source>
        <dbReference type="ARBA" id="ARBA00022729"/>
    </source>
</evidence>
<evidence type="ECO:0000313" key="10">
    <source>
        <dbReference type="Proteomes" id="UP000078544"/>
    </source>
</evidence>
<feature type="chain" id="PRO_5007896038" description="ER membrane protein complex subunit 7 beta-sandwich domain-containing protein" evidence="7">
    <location>
        <begin position="17"/>
        <end position="252"/>
    </location>
</feature>
<keyword evidence="2 6" id="KW-0812">Transmembrane</keyword>